<sequence>MQDVIVHSLAPVTLIGGGQSDPETLQDALALGPKLVAADGGAGIAMAAGHLPDAVIGDMDSLQPADRARLPENRIHPVSEQDTTDFEKCLLAIRAPLVLGLGFTGPRVDHQMAAFNTLVRHHGQRCILIGRSELVMLAPPSLRLNLRAGDVVSLFPMGAVEAKSEGLHWPVGGLSFAPDGRVGTSNRATGPIWLAVTAPKMLLMLPRTALGHLVETMLARPYGWD</sequence>
<dbReference type="Gene3D" id="3.40.50.10240">
    <property type="entry name" value="Thiamin pyrophosphokinase, catalytic domain"/>
    <property type="match status" value="1"/>
</dbReference>
<dbReference type="CDD" id="cd07995">
    <property type="entry name" value="TPK"/>
    <property type="match status" value="1"/>
</dbReference>
<organism evidence="8 9">
    <name type="scientific">Seohaeicola saemankumensis</name>
    <dbReference type="NCBI Taxonomy" id="481181"/>
    <lineage>
        <taxon>Bacteria</taxon>
        <taxon>Pseudomonadati</taxon>
        <taxon>Pseudomonadota</taxon>
        <taxon>Alphaproteobacteria</taxon>
        <taxon>Rhodobacterales</taxon>
        <taxon>Roseobacteraceae</taxon>
        <taxon>Seohaeicola</taxon>
    </lineage>
</organism>
<reference evidence="9" key="1">
    <citation type="journal article" date="2019" name="Int. J. Syst. Evol. Microbiol.">
        <title>The Global Catalogue of Microorganisms (GCM) 10K type strain sequencing project: providing services to taxonomists for standard genome sequencing and annotation.</title>
        <authorList>
            <consortium name="The Broad Institute Genomics Platform"/>
            <consortium name="The Broad Institute Genome Sequencing Center for Infectious Disease"/>
            <person name="Wu L."/>
            <person name="Ma J."/>
        </authorList>
    </citation>
    <scope>NUCLEOTIDE SEQUENCE [LARGE SCALE GENOMIC DNA]</scope>
    <source>
        <strain evidence="9">CCUG 55328</strain>
    </source>
</reference>
<evidence type="ECO:0000313" key="9">
    <source>
        <dbReference type="Proteomes" id="UP001597151"/>
    </source>
</evidence>
<dbReference type="InterPro" id="IPR036371">
    <property type="entry name" value="TPK_B1-bd_sf"/>
</dbReference>
<evidence type="ECO:0000256" key="4">
    <source>
        <dbReference type="ARBA" id="ARBA00022840"/>
    </source>
</evidence>
<evidence type="ECO:0000259" key="7">
    <source>
        <dbReference type="Pfam" id="PF04265"/>
    </source>
</evidence>
<feature type="domain" description="Thiamin pyrophosphokinase thiamin-binding" evidence="7">
    <location>
        <begin position="147"/>
        <end position="189"/>
    </location>
</feature>
<keyword evidence="9" id="KW-1185">Reference proteome</keyword>
<dbReference type="SUPFAM" id="SSF63999">
    <property type="entry name" value="Thiamin pyrophosphokinase, catalytic domain"/>
    <property type="match status" value="1"/>
</dbReference>
<dbReference type="PANTHER" id="PTHR41299">
    <property type="entry name" value="THIAMINE PYROPHOSPHOKINASE"/>
    <property type="match status" value="1"/>
</dbReference>
<dbReference type="InterPro" id="IPR053149">
    <property type="entry name" value="TPK"/>
</dbReference>
<accession>A0ABW3TAH1</accession>
<keyword evidence="4" id="KW-0067">ATP-binding</keyword>
<keyword evidence="2" id="KW-0547">Nucleotide-binding</keyword>
<evidence type="ECO:0000256" key="5">
    <source>
        <dbReference type="NCBIfam" id="TIGR01378"/>
    </source>
</evidence>
<dbReference type="EC" id="2.7.6.2" evidence="5"/>
<dbReference type="InterPro" id="IPR007371">
    <property type="entry name" value="TPK_catalytic"/>
</dbReference>
<dbReference type="PANTHER" id="PTHR41299:SF1">
    <property type="entry name" value="THIAMINE PYROPHOSPHOKINASE"/>
    <property type="match status" value="1"/>
</dbReference>
<dbReference type="InterPro" id="IPR006282">
    <property type="entry name" value="Thi_PPkinase"/>
</dbReference>
<dbReference type="SUPFAM" id="SSF63862">
    <property type="entry name" value="Thiamin pyrophosphokinase, substrate-binding domain"/>
    <property type="match status" value="1"/>
</dbReference>
<dbReference type="Pfam" id="PF04265">
    <property type="entry name" value="TPK_B1_binding"/>
    <property type="match status" value="1"/>
</dbReference>
<name>A0ABW3TAH1_9RHOB</name>
<proteinExistence type="predicted"/>
<gene>
    <name evidence="8" type="ORF">ACFQ3C_05280</name>
</gene>
<evidence type="ECO:0000259" key="6">
    <source>
        <dbReference type="Pfam" id="PF04263"/>
    </source>
</evidence>
<evidence type="ECO:0000313" key="8">
    <source>
        <dbReference type="EMBL" id="MFD1194073.1"/>
    </source>
</evidence>
<evidence type="ECO:0000256" key="1">
    <source>
        <dbReference type="ARBA" id="ARBA00022679"/>
    </source>
</evidence>
<dbReference type="GO" id="GO:0004788">
    <property type="term" value="F:thiamine diphosphokinase activity"/>
    <property type="evidence" value="ECO:0007669"/>
    <property type="project" value="UniProtKB-EC"/>
</dbReference>
<dbReference type="NCBIfam" id="TIGR01378">
    <property type="entry name" value="thi_PPkinase"/>
    <property type="match status" value="1"/>
</dbReference>
<dbReference type="EMBL" id="JBHTKR010000002">
    <property type="protein sequence ID" value="MFD1194073.1"/>
    <property type="molecule type" value="Genomic_DNA"/>
</dbReference>
<feature type="domain" description="Thiamin pyrophosphokinase catalytic" evidence="6">
    <location>
        <begin position="35"/>
        <end position="125"/>
    </location>
</feature>
<dbReference type="InterPro" id="IPR007373">
    <property type="entry name" value="Thiamin_PyroPKinase_B1-bd"/>
</dbReference>
<protein>
    <recommendedName>
        <fullName evidence="5">Thiamine diphosphokinase</fullName>
        <ecNumber evidence="5">2.7.6.2</ecNumber>
    </recommendedName>
</protein>
<dbReference type="InterPro" id="IPR036759">
    <property type="entry name" value="TPK_catalytic_sf"/>
</dbReference>
<evidence type="ECO:0000256" key="2">
    <source>
        <dbReference type="ARBA" id="ARBA00022741"/>
    </source>
</evidence>
<dbReference type="Pfam" id="PF04263">
    <property type="entry name" value="TPK_catalytic"/>
    <property type="match status" value="1"/>
</dbReference>
<keyword evidence="1 8" id="KW-0808">Transferase</keyword>
<evidence type="ECO:0000256" key="3">
    <source>
        <dbReference type="ARBA" id="ARBA00022777"/>
    </source>
</evidence>
<dbReference type="Proteomes" id="UP001597151">
    <property type="component" value="Unassembled WGS sequence"/>
</dbReference>
<keyword evidence="3" id="KW-0418">Kinase</keyword>
<dbReference type="RefSeq" id="WP_380789439.1">
    <property type="nucleotide sequence ID" value="NZ_JBHTKR010000002.1"/>
</dbReference>
<comment type="caution">
    <text evidence="8">The sequence shown here is derived from an EMBL/GenBank/DDBJ whole genome shotgun (WGS) entry which is preliminary data.</text>
</comment>